<organism evidence="1 2">
    <name type="scientific">Leptospira yasudae</name>
    <dbReference type="NCBI Taxonomy" id="2202201"/>
    <lineage>
        <taxon>Bacteria</taxon>
        <taxon>Pseudomonadati</taxon>
        <taxon>Spirochaetota</taxon>
        <taxon>Spirochaetia</taxon>
        <taxon>Leptospirales</taxon>
        <taxon>Leptospiraceae</taxon>
        <taxon>Leptospira</taxon>
    </lineage>
</organism>
<dbReference type="EMBL" id="QHCR01000009">
    <property type="protein sequence ID" value="RHX78101.1"/>
    <property type="molecule type" value="Genomic_DNA"/>
</dbReference>
<protein>
    <submittedName>
        <fullName evidence="1">Uncharacterized protein</fullName>
    </submittedName>
</protein>
<accession>A0ABX9LZL0</accession>
<sequence length="62" mass="7433">MKHGYDRLQIDRKDKKASILRCFNLLLSVKVKKPRVARGFFILPSSLERRREVFLEIVRTLF</sequence>
<comment type="caution">
    <text evidence="1">The sequence shown here is derived from an EMBL/GenBank/DDBJ whole genome shotgun (WGS) entry which is preliminary data.</text>
</comment>
<reference evidence="2" key="1">
    <citation type="submission" date="2018-05" db="EMBL/GenBank/DDBJ databases">
        <title>Leptospira yasudae sp. nov. and Leptospira stimsonii sp. nov., two pathogenic species of the genus Leptospira isolated from environmental sources.</title>
        <authorList>
            <person name="Casanovas-Massana A."/>
            <person name="Hamond C."/>
            <person name="Santos L.A."/>
            <person name="Hacker K.P."/>
            <person name="Balassiano I."/>
            <person name="Medeiros M.A."/>
            <person name="Reis M.G."/>
            <person name="Ko A.I."/>
            <person name="Wunder E.A."/>
        </authorList>
    </citation>
    <scope>NUCLEOTIDE SEQUENCE [LARGE SCALE GENOMIC DNA]</scope>
    <source>
        <strain evidence="2">B21</strain>
    </source>
</reference>
<gene>
    <name evidence="1" type="ORF">DLM77_18770</name>
</gene>
<keyword evidence="2" id="KW-1185">Reference proteome</keyword>
<proteinExistence type="predicted"/>
<evidence type="ECO:0000313" key="1">
    <source>
        <dbReference type="EMBL" id="RHX78101.1"/>
    </source>
</evidence>
<name>A0ABX9LZL0_9LEPT</name>
<reference evidence="1 2" key="2">
    <citation type="journal article" date="2020" name="Int. J. Syst. Evol. Microbiol.">
        <title>Leptospira yasudae sp. nov. and Leptospira stimsonii sp. nov., two new species of the pathogenic group isolated from environmental sources.</title>
        <authorList>
            <person name="Casanovas-Massana A."/>
            <person name="Hamond C."/>
            <person name="Santos L.A."/>
            <person name="de Oliveira D."/>
            <person name="Hacker K.P."/>
            <person name="Balassiano I."/>
            <person name="Costa F."/>
            <person name="Medeiros M.A."/>
            <person name="Reis M.G."/>
            <person name="Ko A.I."/>
            <person name="Wunder E.A."/>
        </authorList>
    </citation>
    <scope>NUCLEOTIDE SEQUENCE [LARGE SCALE GENOMIC DNA]</scope>
    <source>
        <strain evidence="1 2">B21</strain>
    </source>
</reference>
<dbReference type="Proteomes" id="UP000285569">
    <property type="component" value="Unassembled WGS sequence"/>
</dbReference>
<evidence type="ECO:0000313" key="2">
    <source>
        <dbReference type="Proteomes" id="UP000285569"/>
    </source>
</evidence>